<dbReference type="Pfam" id="PF24245">
    <property type="entry name" value="INO80F"/>
    <property type="match status" value="1"/>
</dbReference>
<evidence type="ECO:0000313" key="7">
    <source>
        <dbReference type="EMBL" id="KRT82418.1"/>
    </source>
</evidence>
<keyword evidence="8" id="KW-1185">Reference proteome</keyword>
<dbReference type="GO" id="GO:0005634">
    <property type="term" value="C:nucleus"/>
    <property type="evidence" value="ECO:0007669"/>
    <property type="project" value="UniProtKB-SubCell"/>
</dbReference>
<evidence type="ECO:0000259" key="6">
    <source>
        <dbReference type="PROSITE" id="PS50118"/>
    </source>
</evidence>
<dbReference type="PANTHER" id="PTHR48112:SF22">
    <property type="entry name" value="MITOCHONDRIAL TRANSCRIPTION FACTOR A, ISOFORM B"/>
    <property type="match status" value="1"/>
</dbReference>
<evidence type="ECO:0000313" key="8">
    <source>
        <dbReference type="Proteomes" id="UP000051574"/>
    </source>
</evidence>
<proteinExistence type="predicted"/>
<dbReference type="Gene3D" id="1.10.30.10">
    <property type="entry name" value="High mobility group box domain"/>
    <property type="match status" value="1"/>
</dbReference>
<dbReference type="SMART" id="SM00398">
    <property type="entry name" value="HMG"/>
    <property type="match status" value="1"/>
</dbReference>
<comment type="subcellular location">
    <subcellularLocation>
        <location evidence="1">Nucleus</location>
    </subcellularLocation>
</comment>
<dbReference type="Proteomes" id="UP000051574">
    <property type="component" value="Unassembled WGS sequence"/>
</dbReference>
<gene>
    <name evidence="7" type="ORF">AMK59_4753</name>
</gene>
<feature type="compositionally biased region" description="Basic and acidic residues" evidence="5">
    <location>
        <begin position="120"/>
        <end position="129"/>
    </location>
</feature>
<accession>A0A0T6B501</accession>
<dbReference type="OrthoDB" id="10070927at2759"/>
<dbReference type="EMBL" id="LJIG01009769">
    <property type="protein sequence ID" value="KRT82418.1"/>
    <property type="molecule type" value="Genomic_DNA"/>
</dbReference>
<keyword evidence="2 4" id="KW-0238">DNA-binding</keyword>
<evidence type="ECO:0000256" key="5">
    <source>
        <dbReference type="SAM" id="MobiDB-lite"/>
    </source>
</evidence>
<feature type="region of interest" description="Disordered" evidence="5">
    <location>
        <begin position="120"/>
        <end position="154"/>
    </location>
</feature>
<dbReference type="InterPro" id="IPR056513">
    <property type="entry name" value="INO80F"/>
</dbReference>
<dbReference type="InterPro" id="IPR036910">
    <property type="entry name" value="HMG_box_dom_sf"/>
</dbReference>
<name>A0A0T6B501_9SCAR</name>
<sequence>MMSDDSENDGVYVENYENDIYYKKYKFLLERCEAIQKHNERLVFRIQEVKKITKRRYEQVQYLKSKLLTEYGEDWKVIPKFPTFEEDIEDEKPDIQQNLVKIKDEKIEQATYSAADVKPTHFTETEEKPKIKKAKRKAPRTEKDPNAPKRPSNPFFLFCQEQRQILMEQINSELKPGEVEPSKQELTKQLAIKWKSLNASDKQVYVDMYERSKEKYAAEMSEYNMKK</sequence>
<dbReference type="Pfam" id="PF00505">
    <property type="entry name" value="HMG_box"/>
    <property type="match status" value="1"/>
</dbReference>
<protein>
    <recommendedName>
        <fullName evidence="6">HMG box domain-containing protein</fullName>
    </recommendedName>
</protein>
<evidence type="ECO:0000256" key="4">
    <source>
        <dbReference type="PROSITE-ProRule" id="PRU00267"/>
    </source>
</evidence>
<dbReference type="GO" id="GO:0006357">
    <property type="term" value="P:regulation of transcription by RNA polymerase II"/>
    <property type="evidence" value="ECO:0007669"/>
    <property type="project" value="TreeGrafter"/>
</dbReference>
<dbReference type="SUPFAM" id="SSF47095">
    <property type="entry name" value="HMG-box"/>
    <property type="match status" value="1"/>
</dbReference>
<comment type="caution">
    <text evidence="7">The sequence shown here is derived from an EMBL/GenBank/DDBJ whole genome shotgun (WGS) entry which is preliminary data.</text>
</comment>
<evidence type="ECO:0000256" key="3">
    <source>
        <dbReference type="ARBA" id="ARBA00023242"/>
    </source>
</evidence>
<dbReference type="InterPro" id="IPR009071">
    <property type="entry name" value="HMG_box_dom"/>
</dbReference>
<dbReference type="AlphaFoldDB" id="A0A0T6B501"/>
<evidence type="ECO:0000256" key="1">
    <source>
        <dbReference type="ARBA" id="ARBA00004123"/>
    </source>
</evidence>
<dbReference type="GO" id="GO:0003677">
    <property type="term" value="F:DNA binding"/>
    <property type="evidence" value="ECO:0007669"/>
    <property type="project" value="UniProtKB-UniRule"/>
</dbReference>
<dbReference type="PANTHER" id="PTHR48112">
    <property type="entry name" value="HIGH MOBILITY GROUP PROTEIN DSP1"/>
    <property type="match status" value="1"/>
</dbReference>
<reference evidence="7 8" key="1">
    <citation type="submission" date="2015-09" db="EMBL/GenBank/DDBJ databases">
        <title>Draft genome of the scarab beetle Oryctes borbonicus.</title>
        <authorList>
            <person name="Meyer J.M."/>
            <person name="Markov G.V."/>
            <person name="Baskaran P."/>
            <person name="Herrmann M."/>
            <person name="Sommer R.J."/>
            <person name="Roedelsperger C."/>
        </authorList>
    </citation>
    <scope>NUCLEOTIDE SEQUENCE [LARGE SCALE GENOMIC DNA]</scope>
    <source>
        <strain evidence="7">OB123</strain>
        <tissue evidence="7">Whole animal</tissue>
    </source>
</reference>
<feature type="DNA-binding region" description="HMG box" evidence="4">
    <location>
        <begin position="148"/>
        <end position="224"/>
    </location>
</feature>
<dbReference type="InterPro" id="IPR050342">
    <property type="entry name" value="HMGB"/>
</dbReference>
<feature type="domain" description="HMG box" evidence="6">
    <location>
        <begin position="148"/>
        <end position="224"/>
    </location>
</feature>
<evidence type="ECO:0000256" key="2">
    <source>
        <dbReference type="ARBA" id="ARBA00023125"/>
    </source>
</evidence>
<keyword evidence="3 4" id="KW-0539">Nucleus</keyword>
<organism evidence="7 8">
    <name type="scientific">Oryctes borbonicus</name>
    <dbReference type="NCBI Taxonomy" id="1629725"/>
    <lineage>
        <taxon>Eukaryota</taxon>
        <taxon>Metazoa</taxon>
        <taxon>Ecdysozoa</taxon>
        <taxon>Arthropoda</taxon>
        <taxon>Hexapoda</taxon>
        <taxon>Insecta</taxon>
        <taxon>Pterygota</taxon>
        <taxon>Neoptera</taxon>
        <taxon>Endopterygota</taxon>
        <taxon>Coleoptera</taxon>
        <taxon>Polyphaga</taxon>
        <taxon>Scarabaeiformia</taxon>
        <taxon>Scarabaeidae</taxon>
        <taxon>Dynastinae</taxon>
        <taxon>Oryctes</taxon>
    </lineage>
</organism>
<dbReference type="PROSITE" id="PS50118">
    <property type="entry name" value="HMG_BOX_2"/>
    <property type="match status" value="1"/>
</dbReference>